<evidence type="ECO:0000313" key="7">
    <source>
        <dbReference type="Proteomes" id="UP000318571"/>
    </source>
</evidence>
<gene>
    <name evidence="6" type="ORF">TCAL_10271</name>
</gene>
<organism evidence="6 7">
    <name type="scientific">Tigriopus californicus</name>
    <name type="common">Marine copepod</name>
    <dbReference type="NCBI Taxonomy" id="6832"/>
    <lineage>
        <taxon>Eukaryota</taxon>
        <taxon>Metazoa</taxon>
        <taxon>Ecdysozoa</taxon>
        <taxon>Arthropoda</taxon>
        <taxon>Crustacea</taxon>
        <taxon>Multicrustacea</taxon>
        <taxon>Hexanauplia</taxon>
        <taxon>Copepoda</taxon>
        <taxon>Harpacticoida</taxon>
        <taxon>Harpacticidae</taxon>
        <taxon>Tigriopus</taxon>
    </lineage>
</organism>
<protein>
    <recommendedName>
        <fullName evidence="5">EF-hand domain-containing protein</fullName>
    </recommendedName>
</protein>
<dbReference type="SMART" id="SM00054">
    <property type="entry name" value="EFh"/>
    <property type="match status" value="2"/>
</dbReference>
<keyword evidence="1" id="KW-0677">Repeat</keyword>
<feature type="domain" description="EF-hand" evidence="5">
    <location>
        <begin position="119"/>
        <end position="154"/>
    </location>
</feature>
<dbReference type="Gene3D" id="1.10.238.10">
    <property type="entry name" value="EF-hand"/>
    <property type="match status" value="2"/>
</dbReference>
<sequence length="205" mass="23017">MGRRKSLLAIIKDKFQGGSKSNGDLAESKKEEDEEEEEERSLMEVELEHELAVAFDTYSKGLTAIPCKEIGYILRSLGQNPTEDDIVNLVVEAGCSWEGYLSRGDFVSVGLVALEKQANRLDDVRAAFRAFDHNNDGSISKNELRDAMTRYGHTFSLEEAEEMFAEADLNADGKIDFDEFLTIMMQSHHSVNYATNTNDCGFSRR</sequence>
<evidence type="ECO:0000313" key="6">
    <source>
        <dbReference type="EMBL" id="TRY79247.1"/>
    </source>
</evidence>
<comment type="caution">
    <text evidence="6">The sequence shown here is derived from an EMBL/GenBank/DDBJ whole genome shotgun (WGS) entry which is preliminary data.</text>
</comment>
<comment type="function">
    <text evidence="3">Troponin is the central regulatory protein of striated muscle contraction. Tn consists of three components: Tn-I which is the inhibitor of actomyosin ATPase, Tn-T which contains the binding site for tropomyosin and Tn-C. The binding of calcium to Tn-C abolishes the inhibitory action of Tn on actin filaments.</text>
</comment>
<dbReference type="Proteomes" id="UP000318571">
    <property type="component" value="Chromosome 6"/>
</dbReference>
<evidence type="ECO:0000259" key="5">
    <source>
        <dbReference type="PROSITE" id="PS50222"/>
    </source>
</evidence>
<dbReference type="OMA" id="ATNTNDC"/>
<name>A0A553PNK4_TIGCA</name>
<proteinExistence type="predicted"/>
<dbReference type="AlphaFoldDB" id="A0A553PNK4"/>
<accession>A0A553PNK4</accession>
<dbReference type="PROSITE" id="PS00018">
    <property type="entry name" value="EF_HAND_1"/>
    <property type="match status" value="2"/>
</dbReference>
<evidence type="ECO:0000256" key="4">
    <source>
        <dbReference type="SAM" id="MobiDB-lite"/>
    </source>
</evidence>
<dbReference type="OrthoDB" id="26525at2759"/>
<reference evidence="6 7" key="1">
    <citation type="journal article" date="2018" name="Nat. Ecol. Evol.">
        <title>Genomic signatures of mitonuclear coevolution across populations of Tigriopus californicus.</title>
        <authorList>
            <person name="Barreto F.S."/>
            <person name="Watson E.T."/>
            <person name="Lima T.G."/>
            <person name="Willett C.S."/>
            <person name="Edmands S."/>
            <person name="Li W."/>
            <person name="Burton R.S."/>
        </authorList>
    </citation>
    <scope>NUCLEOTIDE SEQUENCE [LARGE SCALE GENOMIC DNA]</scope>
    <source>
        <strain evidence="6 7">San Diego</strain>
    </source>
</reference>
<dbReference type="CDD" id="cd00051">
    <property type="entry name" value="EFh"/>
    <property type="match status" value="1"/>
</dbReference>
<dbReference type="Pfam" id="PF13499">
    <property type="entry name" value="EF-hand_7"/>
    <property type="match status" value="1"/>
</dbReference>
<feature type="region of interest" description="Disordered" evidence="4">
    <location>
        <begin position="15"/>
        <end position="36"/>
    </location>
</feature>
<dbReference type="EMBL" id="VCGU01000002">
    <property type="protein sequence ID" value="TRY79247.1"/>
    <property type="molecule type" value="Genomic_DNA"/>
</dbReference>
<keyword evidence="2" id="KW-0106">Calcium</keyword>
<evidence type="ECO:0000256" key="1">
    <source>
        <dbReference type="ARBA" id="ARBA00022737"/>
    </source>
</evidence>
<evidence type="ECO:0000256" key="3">
    <source>
        <dbReference type="ARBA" id="ARBA00037722"/>
    </source>
</evidence>
<dbReference type="STRING" id="6832.A0A553PNK4"/>
<dbReference type="GO" id="GO:0005509">
    <property type="term" value="F:calcium ion binding"/>
    <property type="evidence" value="ECO:0007669"/>
    <property type="project" value="InterPro"/>
</dbReference>
<dbReference type="InterPro" id="IPR050230">
    <property type="entry name" value="CALM/Myosin/TropC-like"/>
</dbReference>
<dbReference type="PANTHER" id="PTHR23048">
    <property type="entry name" value="MYOSIN LIGHT CHAIN 1, 3"/>
    <property type="match status" value="1"/>
</dbReference>
<keyword evidence="7" id="KW-1185">Reference proteome</keyword>
<dbReference type="GO" id="GO:0016460">
    <property type="term" value="C:myosin II complex"/>
    <property type="evidence" value="ECO:0007669"/>
    <property type="project" value="TreeGrafter"/>
</dbReference>
<dbReference type="InterPro" id="IPR018247">
    <property type="entry name" value="EF_Hand_1_Ca_BS"/>
</dbReference>
<dbReference type="InterPro" id="IPR011992">
    <property type="entry name" value="EF-hand-dom_pair"/>
</dbReference>
<dbReference type="PROSITE" id="PS50222">
    <property type="entry name" value="EF_HAND_2"/>
    <property type="match status" value="2"/>
</dbReference>
<feature type="domain" description="EF-hand" evidence="5">
    <location>
        <begin position="155"/>
        <end position="190"/>
    </location>
</feature>
<dbReference type="PANTHER" id="PTHR23048:SF0">
    <property type="entry name" value="CALMODULIN LIKE 3"/>
    <property type="match status" value="1"/>
</dbReference>
<dbReference type="SUPFAM" id="SSF47473">
    <property type="entry name" value="EF-hand"/>
    <property type="match status" value="1"/>
</dbReference>
<evidence type="ECO:0000256" key="2">
    <source>
        <dbReference type="ARBA" id="ARBA00022837"/>
    </source>
</evidence>
<dbReference type="FunFam" id="1.10.238.10:FF:000003">
    <property type="entry name" value="Calmodulin A"/>
    <property type="match status" value="1"/>
</dbReference>
<dbReference type="InterPro" id="IPR002048">
    <property type="entry name" value="EF_hand_dom"/>
</dbReference>